<keyword evidence="1" id="KW-0808">Transferase</keyword>
<evidence type="ECO:0000313" key="2">
    <source>
        <dbReference type="Proteomes" id="UP000238479"/>
    </source>
</evidence>
<dbReference type="Proteomes" id="UP000238479">
    <property type="component" value="Chromosome 7"/>
</dbReference>
<dbReference type="SUPFAM" id="SSF53335">
    <property type="entry name" value="S-adenosyl-L-methionine-dependent methyltransferases"/>
    <property type="match status" value="1"/>
</dbReference>
<sequence>MLFKTLPQNKRYYAAGVSGSFYGRLFPNASIHIAHSSYAIPWLSRVPKAVMDSSSPAWNKGRIHYSDSTDEVIRAYETQYTEDMKCFLQARAHEIVYGGLIVLTFPGRLDGTPHSDAPPNVIFQLLGSSIQDLVTKGVVSKEKLDSFNIPTYNMSPQELVAVVERNKCFSIEKMVDVPLPLVHDPVLKAQLLASHVRAGMEGDLLKQQFGEEILDELFNLFRKKCEEHDSRLDPEKSVNFLVVLRRKVD</sequence>
<protein>
    <submittedName>
        <fullName evidence="1">Putative loganate O-methyltransferase</fullName>
        <ecNumber evidence="1">2.1.1.50</ecNumber>
    </submittedName>
</protein>
<organism evidence="1 2">
    <name type="scientific">Rosa chinensis</name>
    <name type="common">China rose</name>
    <dbReference type="NCBI Taxonomy" id="74649"/>
    <lineage>
        <taxon>Eukaryota</taxon>
        <taxon>Viridiplantae</taxon>
        <taxon>Streptophyta</taxon>
        <taxon>Embryophyta</taxon>
        <taxon>Tracheophyta</taxon>
        <taxon>Spermatophyta</taxon>
        <taxon>Magnoliopsida</taxon>
        <taxon>eudicotyledons</taxon>
        <taxon>Gunneridae</taxon>
        <taxon>Pentapetalae</taxon>
        <taxon>rosids</taxon>
        <taxon>fabids</taxon>
        <taxon>Rosales</taxon>
        <taxon>Rosaceae</taxon>
        <taxon>Rosoideae</taxon>
        <taxon>Rosoideae incertae sedis</taxon>
        <taxon>Rosa</taxon>
    </lineage>
</organism>
<comment type="caution">
    <text evidence="1">The sequence shown here is derived from an EMBL/GenBank/DDBJ whole genome shotgun (WGS) entry which is preliminary data.</text>
</comment>
<dbReference type="InterPro" id="IPR005299">
    <property type="entry name" value="MeTrfase_7"/>
</dbReference>
<name>A0A2P6P209_ROSCH</name>
<dbReference type="Pfam" id="PF03492">
    <property type="entry name" value="Methyltransf_7"/>
    <property type="match status" value="1"/>
</dbReference>
<keyword evidence="1" id="KW-0489">Methyltransferase</keyword>
<gene>
    <name evidence="1" type="ORF">RchiOBHm_Chr7g0179021</name>
</gene>
<proteinExistence type="predicted"/>
<dbReference type="PANTHER" id="PTHR31009">
    <property type="entry name" value="S-ADENOSYL-L-METHIONINE:CARBOXYL METHYLTRANSFERASE FAMILY PROTEIN"/>
    <property type="match status" value="1"/>
</dbReference>
<dbReference type="OMA" id="RAHEIVY"/>
<dbReference type="GO" id="GO:0032259">
    <property type="term" value="P:methylation"/>
    <property type="evidence" value="ECO:0007669"/>
    <property type="project" value="UniProtKB-KW"/>
</dbReference>
<dbReference type="AlphaFoldDB" id="A0A2P6P209"/>
<dbReference type="EC" id="2.1.1.50" evidence="1"/>
<dbReference type="Gramene" id="PRQ15954">
    <property type="protein sequence ID" value="PRQ15954"/>
    <property type="gene ID" value="RchiOBHm_Chr7g0179021"/>
</dbReference>
<keyword evidence="2" id="KW-1185">Reference proteome</keyword>
<evidence type="ECO:0000313" key="1">
    <source>
        <dbReference type="EMBL" id="PRQ15954.1"/>
    </source>
</evidence>
<dbReference type="InterPro" id="IPR029063">
    <property type="entry name" value="SAM-dependent_MTases_sf"/>
</dbReference>
<accession>A0A2P6P209</accession>
<dbReference type="EMBL" id="PDCK01000045">
    <property type="protein sequence ID" value="PRQ15954.1"/>
    <property type="molecule type" value="Genomic_DNA"/>
</dbReference>
<dbReference type="GO" id="GO:0030749">
    <property type="term" value="F:loganate O-methyltransferase activity"/>
    <property type="evidence" value="ECO:0007669"/>
    <property type="project" value="UniProtKB-EC"/>
</dbReference>
<dbReference type="Gene3D" id="3.40.50.150">
    <property type="entry name" value="Vaccinia Virus protein VP39"/>
    <property type="match status" value="1"/>
</dbReference>
<reference evidence="1 2" key="1">
    <citation type="journal article" date="2018" name="Nat. Genet.">
        <title>The Rosa genome provides new insights in the design of modern roses.</title>
        <authorList>
            <person name="Bendahmane M."/>
        </authorList>
    </citation>
    <scope>NUCLEOTIDE SEQUENCE [LARGE SCALE GENOMIC DNA]</scope>
    <source>
        <strain evidence="2">cv. Old Blush</strain>
    </source>
</reference>